<sequence length="162" mass="17617">MPEYLTEPPIEQAEVGPHVFLLPQQLVCPPRKADIQLNPGPKDQDHLESGLGFGSMHPRGAWKLDTFLASGMPACAGDGLLLLLILETPLTIVQLNTLAGPRTTTSTNTASDGLLIDINNNGPSTSHQSIWKIWMHKRGEARKASSTSKQPRTNSLQGCEWT</sequence>
<keyword evidence="3" id="KW-1185">Reference proteome</keyword>
<organism evidence="2 3">
    <name type="scientific">Aldrovandia affinis</name>
    <dbReference type="NCBI Taxonomy" id="143900"/>
    <lineage>
        <taxon>Eukaryota</taxon>
        <taxon>Metazoa</taxon>
        <taxon>Chordata</taxon>
        <taxon>Craniata</taxon>
        <taxon>Vertebrata</taxon>
        <taxon>Euteleostomi</taxon>
        <taxon>Actinopterygii</taxon>
        <taxon>Neopterygii</taxon>
        <taxon>Teleostei</taxon>
        <taxon>Notacanthiformes</taxon>
        <taxon>Halosauridae</taxon>
        <taxon>Aldrovandia</taxon>
    </lineage>
</organism>
<name>A0AAD7WN41_9TELE</name>
<proteinExistence type="predicted"/>
<dbReference type="AlphaFoldDB" id="A0AAD7WN41"/>
<dbReference type="EMBL" id="JAINUG010000062">
    <property type="protein sequence ID" value="KAJ8402795.1"/>
    <property type="molecule type" value="Genomic_DNA"/>
</dbReference>
<protein>
    <submittedName>
        <fullName evidence="2">Uncharacterized protein</fullName>
    </submittedName>
</protein>
<comment type="caution">
    <text evidence="2">The sequence shown here is derived from an EMBL/GenBank/DDBJ whole genome shotgun (WGS) entry which is preliminary data.</text>
</comment>
<gene>
    <name evidence="2" type="ORF">AAFF_G00364670</name>
</gene>
<dbReference type="Proteomes" id="UP001221898">
    <property type="component" value="Unassembled WGS sequence"/>
</dbReference>
<evidence type="ECO:0000313" key="3">
    <source>
        <dbReference type="Proteomes" id="UP001221898"/>
    </source>
</evidence>
<evidence type="ECO:0000313" key="2">
    <source>
        <dbReference type="EMBL" id="KAJ8402795.1"/>
    </source>
</evidence>
<reference evidence="2" key="1">
    <citation type="journal article" date="2023" name="Science">
        <title>Genome structures resolve the early diversification of teleost fishes.</title>
        <authorList>
            <person name="Parey E."/>
            <person name="Louis A."/>
            <person name="Montfort J."/>
            <person name="Bouchez O."/>
            <person name="Roques C."/>
            <person name="Iampietro C."/>
            <person name="Lluch J."/>
            <person name="Castinel A."/>
            <person name="Donnadieu C."/>
            <person name="Desvignes T."/>
            <person name="Floi Bucao C."/>
            <person name="Jouanno E."/>
            <person name="Wen M."/>
            <person name="Mejri S."/>
            <person name="Dirks R."/>
            <person name="Jansen H."/>
            <person name="Henkel C."/>
            <person name="Chen W.J."/>
            <person name="Zahm M."/>
            <person name="Cabau C."/>
            <person name="Klopp C."/>
            <person name="Thompson A.W."/>
            <person name="Robinson-Rechavi M."/>
            <person name="Braasch I."/>
            <person name="Lecointre G."/>
            <person name="Bobe J."/>
            <person name="Postlethwait J.H."/>
            <person name="Berthelot C."/>
            <person name="Roest Crollius H."/>
            <person name="Guiguen Y."/>
        </authorList>
    </citation>
    <scope>NUCLEOTIDE SEQUENCE</scope>
    <source>
        <strain evidence="2">NC1722</strain>
    </source>
</reference>
<evidence type="ECO:0000256" key="1">
    <source>
        <dbReference type="SAM" id="MobiDB-lite"/>
    </source>
</evidence>
<feature type="region of interest" description="Disordered" evidence="1">
    <location>
        <begin position="141"/>
        <end position="162"/>
    </location>
</feature>
<accession>A0AAD7WN41</accession>
<feature type="compositionally biased region" description="Polar residues" evidence="1">
    <location>
        <begin position="144"/>
        <end position="162"/>
    </location>
</feature>